<gene>
    <name evidence="1" type="ORF">GCM10009096_15600</name>
</gene>
<organism evidence="1 2">
    <name type="scientific">Parasphingorhabdus litoris</name>
    <dbReference type="NCBI Taxonomy" id="394733"/>
    <lineage>
        <taxon>Bacteria</taxon>
        <taxon>Pseudomonadati</taxon>
        <taxon>Pseudomonadota</taxon>
        <taxon>Alphaproteobacteria</taxon>
        <taxon>Sphingomonadales</taxon>
        <taxon>Sphingomonadaceae</taxon>
        <taxon>Parasphingorhabdus</taxon>
    </lineage>
</organism>
<keyword evidence="2" id="KW-1185">Reference proteome</keyword>
<dbReference type="EMBL" id="BAAAEM010000002">
    <property type="protein sequence ID" value="GAA0474895.1"/>
    <property type="molecule type" value="Genomic_DNA"/>
</dbReference>
<evidence type="ECO:0000313" key="1">
    <source>
        <dbReference type="EMBL" id="GAA0474895.1"/>
    </source>
</evidence>
<evidence type="ECO:0008006" key="3">
    <source>
        <dbReference type="Google" id="ProtNLM"/>
    </source>
</evidence>
<dbReference type="Proteomes" id="UP001500713">
    <property type="component" value="Unassembled WGS sequence"/>
</dbReference>
<comment type="caution">
    <text evidence="1">The sequence shown here is derived from an EMBL/GenBank/DDBJ whole genome shotgun (WGS) entry which is preliminary data.</text>
</comment>
<dbReference type="SUPFAM" id="SSF48452">
    <property type="entry name" value="TPR-like"/>
    <property type="match status" value="1"/>
</dbReference>
<dbReference type="Gene3D" id="1.25.40.10">
    <property type="entry name" value="Tetratricopeptide repeat domain"/>
    <property type="match status" value="1"/>
</dbReference>
<dbReference type="InterPro" id="IPR019734">
    <property type="entry name" value="TPR_rpt"/>
</dbReference>
<sequence length="285" mass="30489">MWFRGWIETADQYGCDFEGLIANMFTSLFLLLAQSSTPYGSPVPQTISPSAPMTMSEVRFNECVDLALDDPASGVVEANKWRIEGGGFLARHCLGFAYAEQFNWAAATKTFAEAAQEAEIAKYPRVANFWAQAGNAALAGNQPTKALEYLNAALVQGSLVGLEKGEVHLDRARAHVALNDYAAAKAEFVLVHKLAPQDPLGWLLSATLARRMNDLVLAKSDIAVAAKLAAQDPAVALEAGNIAYAGGDVVQAKANWEKAVAMDAESRPAKAAQKYLAQLVTSVAE</sequence>
<proteinExistence type="predicted"/>
<reference evidence="1 2" key="1">
    <citation type="journal article" date="2019" name="Int. J. Syst. Evol. Microbiol.">
        <title>The Global Catalogue of Microorganisms (GCM) 10K type strain sequencing project: providing services to taxonomists for standard genome sequencing and annotation.</title>
        <authorList>
            <consortium name="The Broad Institute Genomics Platform"/>
            <consortium name="The Broad Institute Genome Sequencing Center for Infectious Disease"/>
            <person name="Wu L."/>
            <person name="Ma J."/>
        </authorList>
    </citation>
    <scope>NUCLEOTIDE SEQUENCE [LARGE SCALE GENOMIC DNA]</scope>
    <source>
        <strain evidence="1 2">JCM 14162</strain>
    </source>
</reference>
<dbReference type="InterPro" id="IPR011990">
    <property type="entry name" value="TPR-like_helical_dom_sf"/>
</dbReference>
<dbReference type="SMART" id="SM00028">
    <property type="entry name" value="TPR"/>
    <property type="match status" value="4"/>
</dbReference>
<accession>A0ABN1AF02</accession>
<protein>
    <recommendedName>
        <fullName evidence="3">Tetratricopeptide repeat protein</fullName>
    </recommendedName>
</protein>
<name>A0ABN1AF02_9SPHN</name>
<evidence type="ECO:0000313" key="2">
    <source>
        <dbReference type="Proteomes" id="UP001500713"/>
    </source>
</evidence>